<evidence type="ECO:0000313" key="1">
    <source>
        <dbReference type="EMBL" id="TQV88845.1"/>
    </source>
</evidence>
<dbReference type="EMBL" id="VIKS01000003">
    <property type="protein sequence ID" value="TQV88845.1"/>
    <property type="molecule type" value="Genomic_DNA"/>
</dbReference>
<proteinExistence type="predicted"/>
<name>A0A545UHA7_9GAMM</name>
<accession>A0A545UHA7</accession>
<dbReference type="OrthoDB" id="9783171at2"/>
<dbReference type="AlphaFoldDB" id="A0A545UHA7"/>
<gene>
    <name evidence="1" type="ORF">FLL46_04745</name>
</gene>
<evidence type="ECO:0000313" key="2">
    <source>
        <dbReference type="Proteomes" id="UP000315439"/>
    </source>
</evidence>
<dbReference type="Proteomes" id="UP000315439">
    <property type="component" value="Unassembled WGS sequence"/>
</dbReference>
<comment type="caution">
    <text evidence="1">The sequence shown here is derived from an EMBL/GenBank/DDBJ whole genome shotgun (WGS) entry which is preliminary data.</text>
</comment>
<dbReference type="RefSeq" id="WP_142892330.1">
    <property type="nucleotide sequence ID" value="NZ_ML660161.1"/>
</dbReference>
<organism evidence="1 2">
    <name type="scientific">Aliikangiella coralliicola</name>
    <dbReference type="NCBI Taxonomy" id="2592383"/>
    <lineage>
        <taxon>Bacteria</taxon>
        <taxon>Pseudomonadati</taxon>
        <taxon>Pseudomonadota</taxon>
        <taxon>Gammaproteobacteria</taxon>
        <taxon>Oceanospirillales</taxon>
        <taxon>Pleioneaceae</taxon>
        <taxon>Aliikangiella</taxon>
    </lineage>
</organism>
<reference evidence="1 2" key="1">
    <citation type="submission" date="2019-07" db="EMBL/GenBank/DDBJ databases">
        <title>Draft genome for Aliikangiella sp. M105.</title>
        <authorList>
            <person name="Wang G."/>
        </authorList>
    </citation>
    <scope>NUCLEOTIDE SEQUENCE [LARGE SCALE GENOMIC DNA]</scope>
    <source>
        <strain evidence="1 2">M105</strain>
    </source>
</reference>
<protein>
    <submittedName>
        <fullName evidence="1">Uncharacterized protein</fullName>
    </submittedName>
</protein>
<keyword evidence="2" id="KW-1185">Reference proteome</keyword>
<sequence>MTQAHFAIFDLNAPLERVRVPLDLCNLLIERFLAEEKPSLYSKENTQFNILRLEENDPTRAQVDEVFSEFEINAVRIHEFQPHHQATPHFDSAFNGYKTLIIRLDDNGKSRLKIEGELVPEHQGLGFRLPSGTLHEIINGDHIRYSLTIWGKQKLG</sequence>